<dbReference type="Gene3D" id="3.30.70.1290">
    <property type="entry name" value="Transposase IS200-like"/>
    <property type="match status" value="1"/>
</dbReference>
<evidence type="ECO:0000313" key="2">
    <source>
        <dbReference type="EMBL" id="ABQ13824.1"/>
    </source>
</evidence>
<keyword evidence="3" id="KW-1185">Reference proteome</keyword>
<dbReference type="SMART" id="SM01321">
    <property type="entry name" value="Y1_Tnp"/>
    <property type="match status" value="1"/>
</dbReference>
<reference evidence="2 3" key="1">
    <citation type="journal article" date="2007" name="Nat. Biotechnol.">
        <title>Genome sequence and identification of candidate vaccine antigens from the animal pathogen Dichelobacter nodosus.</title>
        <authorList>
            <person name="Myers G.S."/>
            <person name="Parker D."/>
            <person name="Al-Hasani K."/>
            <person name="Kennan R.M."/>
            <person name="Seemann T."/>
            <person name="Ren Q."/>
            <person name="Badger J.H."/>
            <person name="Selengut J.D."/>
            <person name="Deboy R.T."/>
            <person name="Tettelin H."/>
            <person name="Boyce J.D."/>
            <person name="McCarl V.P."/>
            <person name="Han X."/>
            <person name="Nelson W.C."/>
            <person name="Madupu R."/>
            <person name="Mohamoud Y."/>
            <person name="Holley T."/>
            <person name="Fedorova N."/>
            <person name="Khouri H."/>
            <person name="Bottomley S.P."/>
            <person name="Whittington R.J."/>
            <person name="Adler B."/>
            <person name="Songer J.G."/>
            <person name="Rood J.I."/>
            <person name="Paulsen I.T."/>
        </authorList>
    </citation>
    <scope>NUCLEOTIDE SEQUENCE [LARGE SCALE GENOMIC DNA]</scope>
    <source>
        <strain evidence="2 3">VCS1703A</strain>
    </source>
</reference>
<organism evidence="2 3">
    <name type="scientific">Dichelobacter nodosus (strain VCS1703A)</name>
    <dbReference type="NCBI Taxonomy" id="246195"/>
    <lineage>
        <taxon>Bacteria</taxon>
        <taxon>Pseudomonadati</taxon>
        <taxon>Pseudomonadota</taxon>
        <taxon>Gammaproteobacteria</taxon>
        <taxon>Cardiobacteriales</taxon>
        <taxon>Cardiobacteriaceae</taxon>
        <taxon>Dichelobacter</taxon>
    </lineage>
</organism>
<dbReference type="STRING" id="246195.DNO_0328"/>
<feature type="domain" description="Transposase IS200-like" evidence="1">
    <location>
        <begin position="13"/>
        <end position="134"/>
    </location>
</feature>
<dbReference type="AlphaFoldDB" id="A5EW57"/>
<dbReference type="GO" id="GO:0003677">
    <property type="term" value="F:DNA binding"/>
    <property type="evidence" value="ECO:0007669"/>
    <property type="project" value="InterPro"/>
</dbReference>
<dbReference type="Pfam" id="PF01797">
    <property type="entry name" value="Y1_Tnp"/>
    <property type="match status" value="1"/>
</dbReference>
<protein>
    <submittedName>
        <fullName evidence="2">Transposase IS200-like protein</fullName>
    </submittedName>
</protein>
<dbReference type="SUPFAM" id="SSF143422">
    <property type="entry name" value="Transposase IS200-like"/>
    <property type="match status" value="1"/>
</dbReference>
<accession>A5EW57</accession>
<gene>
    <name evidence="2" type="ordered locus">DNO_0328</name>
</gene>
<dbReference type="KEGG" id="dno:DNO_0328"/>
<evidence type="ECO:0000259" key="1">
    <source>
        <dbReference type="SMART" id="SM01321"/>
    </source>
</evidence>
<dbReference type="NCBIfam" id="NF033573">
    <property type="entry name" value="transpos_IS200"/>
    <property type="match status" value="1"/>
</dbReference>
<name>A5EW57_DICNV</name>
<dbReference type="PANTHER" id="PTHR33360">
    <property type="entry name" value="TRANSPOSASE FOR INSERTION SEQUENCE ELEMENT IS200"/>
    <property type="match status" value="1"/>
</dbReference>
<dbReference type="InterPro" id="IPR002686">
    <property type="entry name" value="Transposase_17"/>
</dbReference>
<evidence type="ECO:0000313" key="3">
    <source>
        <dbReference type="Proteomes" id="UP000000248"/>
    </source>
</evidence>
<dbReference type="GO" id="GO:0006313">
    <property type="term" value="P:DNA transposition"/>
    <property type="evidence" value="ECO:0007669"/>
    <property type="project" value="InterPro"/>
</dbReference>
<dbReference type="InterPro" id="IPR036515">
    <property type="entry name" value="Transposase_17_sf"/>
</dbReference>
<dbReference type="GO" id="GO:0004803">
    <property type="term" value="F:transposase activity"/>
    <property type="evidence" value="ECO:0007669"/>
    <property type="project" value="InterPro"/>
</dbReference>
<dbReference type="Proteomes" id="UP000000248">
    <property type="component" value="Chromosome"/>
</dbReference>
<dbReference type="EMBL" id="CP000513">
    <property type="protein sequence ID" value="ABQ13824.1"/>
    <property type="molecule type" value="Genomic_DNA"/>
</dbReference>
<sequence length="138" mass="16637">MMDLEFNAQHQCVYKLTYHLVLVTKYRKKCFTDVMLTRLHLIVKELCQKWGIQLLSFHGEPDYVHLLLDLHPNIVPSRLVNQLKNVTNRLIRKEFANHLAQYYWQPVLWARSYCLLTHGDVQTVDIIRHYLERQEDFD</sequence>
<proteinExistence type="predicted"/>
<dbReference type="eggNOG" id="COG1943">
    <property type="taxonomic scope" value="Bacteria"/>
</dbReference>
<dbReference type="HOGENOM" id="CLU_101320_2_2_6"/>
<dbReference type="PANTHER" id="PTHR33360:SF2">
    <property type="entry name" value="TRANSPOSASE FOR INSERTION SEQUENCE ELEMENT IS200"/>
    <property type="match status" value="1"/>
</dbReference>
<dbReference type="RefSeq" id="WP_012030672.1">
    <property type="nucleotide sequence ID" value="NC_009446.1"/>
</dbReference>